<comment type="caution">
    <text evidence="1">The sequence shown here is derived from an EMBL/GenBank/DDBJ whole genome shotgun (WGS) entry which is preliminary data.</text>
</comment>
<dbReference type="Proteomes" id="UP000635142">
    <property type="component" value="Unassembled WGS sequence"/>
</dbReference>
<dbReference type="SUPFAM" id="SSF52540">
    <property type="entry name" value="P-loop containing nucleoside triphosphate hydrolases"/>
    <property type="match status" value="1"/>
</dbReference>
<organism evidence="1 2">
    <name type="scientific">Sulfitobacter aestuariivivens</name>
    <dbReference type="NCBI Taxonomy" id="2766981"/>
    <lineage>
        <taxon>Bacteria</taxon>
        <taxon>Pseudomonadati</taxon>
        <taxon>Pseudomonadota</taxon>
        <taxon>Alphaproteobacteria</taxon>
        <taxon>Rhodobacterales</taxon>
        <taxon>Roseobacteraceae</taxon>
        <taxon>Sulfitobacter</taxon>
    </lineage>
</organism>
<evidence type="ECO:0000313" key="1">
    <source>
        <dbReference type="EMBL" id="MBD3663671.1"/>
    </source>
</evidence>
<sequence length="64" mass="7444">MVLPQRFFIVGAQKAGTTALQKYLSKHSQLSLSAKKEFHFFDNENHDWERPSYKVLESGMGERE</sequence>
<protein>
    <submittedName>
        <fullName evidence="1">Sulfotransferase</fullName>
    </submittedName>
</protein>
<dbReference type="AlphaFoldDB" id="A0A927HEA0"/>
<dbReference type="EMBL" id="JACTAG010000001">
    <property type="protein sequence ID" value="MBD3663671.1"/>
    <property type="molecule type" value="Genomic_DNA"/>
</dbReference>
<dbReference type="Pfam" id="PF13469">
    <property type="entry name" value="Sulfotransfer_3"/>
    <property type="match status" value="1"/>
</dbReference>
<keyword evidence="2" id="KW-1185">Reference proteome</keyword>
<reference evidence="1" key="1">
    <citation type="submission" date="2020-08" db="EMBL/GenBank/DDBJ databases">
        <title>Sulfitobacter aestuariivivens sp. nov., isolated from a tidal flat.</title>
        <authorList>
            <person name="Park S."/>
            <person name="Yoon J.-H."/>
        </authorList>
    </citation>
    <scope>NUCLEOTIDE SEQUENCE</scope>
    <source>
        <strain evidence="1">TSTF-M16</strain>
    </source>
</reference>
<accession>A0A927HEA0</accession>
<proteinExistence type="predicted"/>
<dbReference type="InterPro" id="IPR027417">
    <property type="entry name" value="P-loop_NTPase"/>
</dbReference>
<evidence type="ECO:0000313" key="2">
    <source>
        <dbReference type="Proteomes" id="UP000635142"/>
    </source>
</evidence>
<gene>
    <name evidence="1" type="ORF">H9Q16_07035</name>
</gene>
<dbReference type="Gene3D" id="3.40.50.300">
    <property type="entry name" value="P-loop containing nucleotide triphosphate hydrolases"/>
    <property type="match status" value="1"/>
</dbReference>
<name>A0A927HEA0_9RHOB</name>